<keyword evidence="3" id="KW-1185">Reference proteome</keyword>
<dbReference type="Pfam" id="PF19783">
    <property type="entry name" value="DUF6268"/>
    <property type="match status" value="1"/>
</dbReference>
<dbReference type="AlphaFoldDB" id="A0A098LF05"/>
<evidence type="ECO:0000259" key="1">
    <source>
        <dbReference type="Pfam" id="PF19783"/>
    </source>
</evidence>
<name>A0A098LF05_9BACT</name>
<organism evidence="2 3">
    <name type="scientific">Sporocytophaga myxococcoides</name>
    <dbReference type="NCBI Taxonomy" id="153721"/>
    <lineage>
        <taxon>Bacteria</taxon>
        <taxon>Pseudomonadati</taxon>
        <taxon>Bacteroidota</taxon>
        <taxon>Cytophagia</taxon>
        <taxon>Cytophagales</taxon>
        <taxon>Cytophagaceae</taxon>
        <taxon>Sporocytophaga</taxon>
    </lineage>
</organism>
<proteinExistence type="predicted"/>
<gene>
    <name evidence="2" type="ORF">MYP_2754</name>
</gene>
<dbReference type="EMBL" id="BBLT01000005">
    <property type="protein sequence ID" value="GAL85525.1"/>
    <property type="molecule type" value="Genomic_DNA"/>
</dbReference>
<comment type="caution">
    <text evidence="2">The sequence shown here is derived from an EMBL/GenBank/DDBJ whole genome shotgun (WGS) entry which is preliminary data.</text>
</comment>
<evidence type="ECO:0000313" key="3">
    <source>
        <dbReference type="Proteomes" id="UP000030185"/>
    </source>
</evidence>
<feature type="domain" description="DUF6268" evidence="1">
    <location>
        <begin position="77"/>
        <end position="286"/>
    </location>
</feature>
<dbReference type="RefSeq" id="WP_045464265.1">
    <property type="nucleotide sequence ID" value="NZ_BBLT01000005.1"/>
</dbReference>
<dbReference type="STRING" id="153721.MYP_2754"/>
<dbReference type="Proteomes" id="UP000030185">
    <property type="component" value="Unassembled WGS sequence"/>
</dbReference>
<reference evidence="2 3" key="1">
    <citation type="submission" date="2014-09" db="EMBL/GenBank/DDBJ databases">
        <title>Sporocytophaga myxococcoides PG-01 genome sequencing.</title>
        <authorList>
            <person name="Liu L."/>
            <person name="Gao P.J."/>
            <person name="Chen G.J."/>
            <person name="Wang L.S."/>
        </authorList>
    </citation>
    <scope>NUCLEOTIDE SEQUENCE [LARGE SCALE GENOMIC DNA]</scope>
    <source>
        <strain evidence="2 3">PG-01</strain>
    </source>
</reference>
<protein>
    <recommendedName>
        <fullName evidence="1">DUF6268 domain-containing protein</fullName>
    </recommendedName>
</protein>
<evidence type="ECO:0000313" key="2">
    <source>
        <dbReference type="EMBL" id="GAL85525.1"/>
    </source>
</evidence>
<dbReference type="InterPro" id="IPR046235">
    <property type="entry name" value="DUF6268"/>
</dbReference>
<dbReference type="OrthoDB" id="1488805at2"/>
<sequence>MKSALSIIFFILFISAEVEGQPFIDLINLKYQNFLPVKYYGDDHKLNVKESYLSLNIPIPLKNKDVILTGGIFDHFSFNSPYGQKDLYAFNFQLGYLKNWKNTKWKTLFVVLPKISSDQLKISNGAFQQGGLLLFTYVKKANLQYKFGAYYNKEFFGNFFIPLLGLEWKPLPRLNIFGILPGYMIIEHKANSRFYSGISYQCLTASYRLHDGENYAFVRNGDKFWGQMQLKLFLNFYIKKYIVAFGEFGHSLCRKYEVYNKTEQRIVHPVLHKTHDGFIFNLGLAFRIRQDVSSLPKTK</sequence>
<dbReference type="eggNOG" id="ENOG502ZCHZ">
    <property type="taxonomic scope" value="Bacteria"/>
</dbReference>
<accession>A0A098LF05</accession>